<gene>
    <name evidence="2" type="ORF">PECAL_1P34030</name>
</gene>
<protein>
    <submittedName>
        <fullName evidence="2">Uncharacterized protein</fullName>
    </submittedName>
</protein>
<organism evidence="2 3">
    <name type="scientific">Pelagomonas calceolata</name>
    <dbReference type="NCBI Taxonomy" id="35677"/>
    <lineage>
        <taxon>Eukaryota</taxon>
        <taxon>Sar</taxon>
        <taxon>Stramenopiles</taxon>
        <taxon>Ochrophyta</taxon>
        <taxon>Pelagophyceae</taxon>
        <taxon>Pelagomonadales</taxon>
        <taxon>Pelagomonadaceae</taxon>
        <taxon>Pelagomonas</taxon>
    </lineage>
</organism>
<dbReference type="Proteomes" id="UP000789595">
    <property type="component" value="Unassembled WGS sequence"/>
</dbReference>
<reference evidence="2" key="1">
    <citation type="submission" date="2021-11" db="EMBL/GenBank/DDBJ databases">
        <authorList>
            <consortium name="Genoscope - CEA"/>
            <person name="William W."/>
        </authorList>
    </citation>
    <scope>NUCLEOTIDE SEQUENCE</scope>
</reference>
<evidence type="ECO:0000313" key="2">
    <source>
        <dbReference type="EMBL" id="CAH0366889.1"/>
    </source>
</evidence>
<evidence type="ECO:0000313" key="3">
    <source>
        <dbReference type="Proteomes" id="UP000789595"/>
    </source>
</evidence>
<evidence type="ECO:0000256" key="1">
    <source>
        <dbReference type="SAM" id="MobiDB-lite"/>
    </source>
</evidence>
<feature type="compositionally biased region" description="Basic and acidic residues" evidence="1">
    <location>
        <begin position="30"/>
        <end position="46"/>
    </location>
</feature>
<accession>A0A8J2SFL9</accession>
<name>A0A8J2SFL9_9STRA</name>
<comment type="caution">
    <text evidence="2">The sequence shown here is derived from an EMBL/GenBank/DDBJ whole genome shotgun (WGS) entry which is preliminary data.</text>
</comment>
<dbReference type="AlphaFoldDB" id="A0A8J2SFL9"/>
<dbReference type="EMBL" id="CAKKNE010000001">
    <property type="protein sequence ID" value="CAH0366889.1"/>
    <property type="molecule type" value="Genomic_DNA"/>
</dbReference>
<feature type="compositionally biased region" description="Gly residues" evidence="1">
    <location>
        <begin position="49"/>
        <end position="62"/>
    </location>
</feature>
<feature type="region of interest" description="Disordered" evidence="1">
    <location>
        <begin position="1"/>
        <end position="96"/>
    </location>
</feature>
<feature type="compositionally biased region" description="Polar residues" evidence="1">
    <location>
        <begin position="1"/>
        <end position="29"/>
    </location>
</feature>
<sequence>MGLSSATAKWRTSASDGVGAASSTRQHLSTVDEKKSSRPKRPHDEASPGGAGGGASDGGGGAAMAASTSRTRRRRAFSSASLATRRSSTRPRRTQTSVLSVDGRFFVVLRRRWTRHRSFSAPRRKCGCRKRAPEPSGVFTKSYMFIIRANDVQFRCLKYRGQTSSAKRFVSATTTSSPASDQAICFSCIMRPSCCTKGGTGPLGGCLGGCGPSIYAGFVSAGAACGRMPCDYYSVVISIDAAWGSHISSTLVLVFASVFR</sequence>
<proteinExistence type="predicted"/>
<feature type="compositionally biased region" description="Low complexity" evidence="1">
    <location>
        <begin position="77"/>
        <end position="86"/>
    </location>
</feature>
<keyword evidence="3" id="KW-1185">Reference proteome</keyword>